<evidence type="ECO:0000313" key="2">
    <source>
        <dbReference type="Proteomes" id="UP000236454"/>
    </source>
</evidence>
<proteinExistence type="predicted"/>
<dbReference type="Proteomes" id="UP000236454">
    <property type="component" value="Unassembled WGS sequence"/>
</dbReference>
<dbReference type="Gene3D" id="3.40.50.150">
    <property type="entry name" value="Vaccinia Virus protein VP39"/>
    <property type="match status" value="1"/>
</dbReference>
<protein>
    <submittedName>
        <fullName evidence="1">Methyltransferase domain-containing protein</fullName>
    </submittedName>
</protein>
<name>A0A1I7APS3_9FLAO</name>
<reference evidence="1 2" key="1">
    <citation type="submission" date="2016-10" db="EMBL/GenBank/DDBJ databases">
        <authorList>
            <person name="de Groot N.N."/>
        </authorList>
    </citation>
    <scope>NUCLEOTIDE SEQUENCE [LARGE SCALE GENOMIC DNA]</scope>
    <source>
        <strain evidence="1 2">CGMCC 1.7005</strain>
    </source>
</reference>
<keyword evidence="1" id="KW-0489">Methyltransferase</keyword>
<dbReference type="InterPro" id="IPR029063">
    <property type="entry name" value="SAM-dependent_MTases_sf"/>
</dbReference>
<keyword evidence="1" id="KW-0808">Transferase</keyword>
<dbReference type="GO" id="GO:0008168">
    <property type="term" value="F:methyltransferase activity"/>
    <property type="evidence" value="ECO:0007669"/>
    <property type="project" value="UniProtKB-KW"/>
</dbReference>
<dbReference type="STRING" id="477690.SAMN05216474_2298"/>
<keyword evidence="2" id="KW-1185">Reference proteome</keyword>
<gene>
    <name evidence="1" type="ORF">SAMN05216474_2298</name>
</gene>
<sequence>MNIAIEFIKYSFRAKRRHGVHSPYVYRLQDESFKNDFSATFLKSFKSFEKALTKNSELIAVNPFGAGSKKGKKKQLPLNKLANRARTSSKYGKLIFQLGEHIGAQHVLELGTHLGIGTAYLSQISTLKSLTSVEGCANLHRKAHDHLTQLGIQDKCTLVRNTFEAFIEQDNTVYDLIFIDGDHRSEALFEILEGLQKNIHNETLLVIDDIRWSKDMFKAWQELIAKNDYHLSMDFFRMGVLAVRKNQEKEHFILKKK</sequence>
<dbReference type="EMBL" id="FPAS01000003">
    <property type="protein sequence ID" value="SFT76948.1"/>
    <property type="molecule type" value="Genomic_DNA"/>
</dbReference>
<accession>A0A1I7APS3</accession>
<dbReference type="RefSeq" id="WP_170853748.1">
    <property type="nucleotide sequence ID" value="NZ_FPAS01000003.1"/>
</dbReference>
<dbReference type="Pfam" id="PF13578">
    <property type="entry name" value="Methyltransf_24"/>
    <property type="match status" value="1"/>
</dbReference>
<organism evidence="1 2">
    <name type="scientific">Lishizhenia tianjinensis</name>
    <dbReference type="NCBI Taxonomy" id="477690"/>
    <lineage>
        <taxon>Bacteria</taxon>
        <taxon>Pseudomonadati</taxon>
        <taxon>Bacteroidota</taxon>
        <taxon>Flavobacteriia</taxon>
        <taxon>Flavobacteriales</taxon>
        <taxon>Crocinitomicaceae</taxon>
        <taxon>Lishizhenia</taxon>
    </lineage>
</organism>
<dbReference type="GO" id="GO:0032259">
    <property type="term" value="P:methylation"/>
    <property type="evidence" value="ECO:0007669"/>
    <property type="project" value="UniProtKB-KW"/>
</dbReference>
<evidence type="ECO:0000313" key="1">
    <source>
        <dbReference type="EMBL" id="SFT76948.1"/>
    </source>
</evidence>
<dbReference type="SUPFAM" id="SSF53335">
    <property type="entry name" value="S-adenosyl-L-methionine-dependent methyltransferases"/>
    <property type="match status" value="1"/>
</dbReference>
<dbReference type="AlphaFoldDB" id="A0A1I7APS3"/>